<keyword evidence="3" id="KW-1185">Reference proteome</keyword>
<organism evidence="2 3">
    <name type="scientific">Roseiconus nitratireducens</name>
    <dbReference type="NCBI Taxonomy" id="2605748"/>
    <lineage>
        <taxon>Bacteria</taxon>
        <taxon>Pseudomonadati</taxon>
        <taxon>Planctomycetota</taxon>
        <taxon>Planctomycetia</taxon>
        <taxon>Pirellulales</taxon>
        <taxon>Pirellulaceae</taxon>
        <taxon>Roseiconus</taxon>
    </lineage>
</organism>
<dbReference type="InterPro" id="IPR019600">
    <property type="entry name" value="Hemin_uptake_protein_HemP"/>
</dbReference>
<evidence type="ECO:0000313" key="3">
    <source>
        <dbReference type="Proteomes" id="UP000324479"/>
    </source>
</evidence>
<sequence length="66" mass="7355">MPSGDDQRQDSSSTFGSQDADASESHSVPILDSRDILGSGREVWIRHRGEMYRLRLTASGKLYLSK</sequence>
<evidence type="ECO:0000313" key="2">
    <source>
        <dbReference type="EMBL" id="KAA5539422.1"/>
    </source>
</evidence>
<dbReference type="RefSeq" id="WP_150079197.1">
    <property type="nucleotide sequence ID" value="NZ_VWOX01000019.1"/>
</dbReference>
<dbReference type="Gene3D" id="2.10.70.10">
    <property type="entry name" value="Complement Module, domain 1"/>
    <property type="match status" value="1"/>
</dbReference>
<dbReference type="EMBL" id="VWOX01000019">
    <property type="protein sequence ID" value="KAA5539422.1"/>
    <property type="molecule type" value="Genomic_DNA"/>
</dbReference>
<name>A0A5M6CZG8_9BACT</name>
<dbReference type="AlphaFoldDB" id="A0A5M6CZG8"/>
<proteinExistence type="predicted"/>
<feature type="region of interest" description="Disordered" evidence="1">
    <location>
        <begin position="1"/>
        <end position="31"/>
    </location>
</feature>
<reference evidence="2 3" key="1">
    <citation type="submission" date="2019-08" db="EMBL/GenBank/DDBJ databases">
        <authorList>
            <person name="Dhanesh K."/>
            <person name="Kumar G."/>
            <person name="Sasikala C."/>
            <person name="Venkata Ramana C."/>
        </authorList>
    </citation>
    <scope>NUCLEOTIDE SEQUENCE [LARGE SCALE GENOMIC DNA]</scope>
    <source>
        <strain evidence="2 3">JC645</strain>
    </source>
</reference>
<dbReference type="Pfam" id="PF10636">
    <property type="entry name" value="hemP"/>
    <property type="match status" value="1"/>
</dbReference>
<gene>
    <name evidence="2" type="ORF">FYK55_24105</name>
</gene>
<dbReference type="Proteomes" id="UP000324479">
    <property type="component" value="Unassembled WGS sequence"/>
</dbReference>
<accession>A0A5M6CZG8</accession>
<comment type="caution">
    <text evidence="2">The sequence shown here is derived from an EMBL/GenBank/DDBJ whole genome shotgun (WGS) entry which is preliminary data.</text>
</comment>
<evidence type="ECO:0000256" key="1">
    <source>
        <dbReference type="SAM" id="MobiDB-lite"/>
    </source>
</evidence>
<protein>
    <submittedName>
        <fullName evidence="2">Hemin uptake protein HemP</fullName>
    </submittedName>
</protein>